<organism evidence="2 3">
    <name type="scientific">Panaeolus cyanescens</name>
    <dbReference type="NCBI Taxonomy" id="181874"/>
    <lineage>
        <taxon>Eukaryota</taxon>
        <taxon>Fungi</taxon>
        <taxon>Dikarya</taxon>
        <taxon>Basidiomycota</taxon>
        <taxon>Agaricomycotina</taxon>
        <taxon>Agaricomycetes</taxon>
        <taxon>Agaricomycetidae</taxon>
        <taxon>Agaricales</taxon>
        <taxon>Agaricineae</taxon>
        <taxon>Galeropsidaceae</taxon>
        <taxon>Panaeolus</taxon>
    </lineage>
</organism>
<dbReference type="InterPro" id="IPR036047">
    <property type="entry name" value="F-box-like_dom_sf"/>
</dbReference>
<sequence length="226" mass="25373">MVNVFRSYSSPKTNIDTFLQDKATSSTQKKRRLSDSEEDFHNESTSRDAQSQTPEDAGLAEARPLKKPRTGEVLSEETEPSQPAQDGPLKELEDMVVDAPRDDHSSPFVKLPPDVLFEILVLAGSPEYVLSVMRTCKSMFSVLFHPDAHWVWKETRRRVTYRCGGPGSLPHSWGTGPFELPDLPTSFFRSEVGYASFIFDGGECLVRDAFFPSRFSLLIVPLPGMR</sequence>
<accession>A0A409W297</accession>
<comment type="caution">
    <text evidence="2">The sequence shown here is derived from an EMBL/GenBank/DDBJ whole genome shotgun (WGS) entry which is preliminary data.</text>
</comment>
<dbReference type="SUPFAM" id="SSF81383">
    <property type="entry name" value="F-box domain"/>
    <property type="match status" value="1"/>
</dbReference>
<dbReference type="AlphaFoldDB" id="A0A409W297"/>
<evidence type="ECO:0000256" key="1">
    <source>
        <dbReference type="SAM" id="MobiDB-lite"/>
    </source>
</evidence>
<proteinExistence type="predicted"/>
<keyword evidence="3" id="KW-1185">Reference proteome</keyword>
<feature type="compositionally biased region" description="Polar residues" evidence="1">
    <location>
        <begin position="1"/>
        <end position="27"/>
    </location>
</feature>
<reference evidence="2 3" key="1">
    <citation type="journal article" date="2018" name="Evol. Lett.">
        <title>Horizontal gene cluster transfer increased hallucinogenic mushroom diversity.</title>
        <authorList>
            <person name="Reynolds H.T."/>
            <person name="Vijayakumar V."/>
            <person name="Gluck-Thaler E."/>
            <person name="Korotkin H.B."/>
            <person name="Matheny P.B."/>
            <person name="Slot J.C."/>
        </authorList>
    </citation>
    <scope>NUCLEOTIDE SEQUENCE [LARGE SCALE GENOMIC DNA]</scope>
    <source>
        <strain evidence="2 3">2629</strain>
    </source>
</reference>
<evidence type="ECO:0000313" key="2">
    <source>
        <dbReference type="EMBL" id="PPQ72603.1"/>
    </source>
</evidence>
<name>A0A409W297_9AGAR</name>
<evidence type="ECO:0008006" key="4">
    <source>
        <dbReference type="Google" id="ProtNLM"/>
    </source>
</evidence>
<feature type="compositionally biased region" description="Basic and acidic residues" evidence="1">
    <location>
        <begin position="33"/>
        <end position="46"/>
    </location>
</feature>
<protein>
    <recommendedName>
        <fullName evidence="4">F-box domain-containing protein</fullName>
    </recommendedName>
</protein>
<dbReference type="EMBL" id="NHTK01005861">
    <property type="protein sequence ID" value="PPQ72603.1"/>
    <property type="molecule type" value="Genomic_DNA"/>
</dbReference>
<dbReference type="Proteomes" id="UP000284842">
    <property type="component" value="Unassembled WGS sequence"/>
</dbReference>
<dbReference type="InParanoid" id="A0A409W297"/>
<evidence type="ECO:0000313" key="3">
    <source>
        <dbReference type="Proteomes" id="UP000284842"/>
    </source>
</evidence>
<dbReference type="OrthoDB" id="3220023at2759"/>
<feature type="region of interest" description="Disordered" evidence="1">
    <location>
        <begin position="1"/>
        <end position="90"/>
    </location>
</feature>
<gene>
    <name evidence="2" type="ORF">CVT24_005126</name>
</gene>